<gene>
    <name evidence="1" type="ORF">KCG34_10410</name>
</gene>
<organism evidence="1 2">
    <name type="scientific">Phenylobacterium montanum</name>
    <dbReference type="NCBI Taxonomy" id="2823693"/>
    <lineage>
        <taxon>Bacteria</taxon>
        <taxon>Pseudomonadati</taxon>
        <taxon>Pseudomonadota</taxon>
        <taxon>Alphaproteobacteria</taxon>
        <taxon>Caulobacterales</taxon>
        <taxon>Caulobacteraceae</taxon>
        <taxon>Phenylobacterium</taxon>
    </lineage>
</organism>
<protein>
    <submittedName>
        <fullName evidence="1">Uncharacterized protein</fullName>
    </submittedName>
</protein>
<dbReference type="AlphaFoldDB" id="A0A975G3J9"/>
<reference evidence="1" key="1">
    <citation type="submission" date="2021-04" db="EMBL/GenBank/DDBJ databases">
        <title>The complete genome sequence of Caulobacter sp. S6.</title>
        <authorList>
            <person name="Tang Y."/>
            <person name="Ouyang W."/>
            <person name="Liu Q."/>
            <person name="Huang B."/>
            <person name="Guo Z."/>
            <person name="Lei P."/>
        </authorList>
    </citation>
    <scope>NUCLEOTIDE SEQUENCE</scope>
    <source>
        <strain evidence="1">S6</strain>
    </source>
</reference>
<dbReference type="Proteomes" id="UP000676409">
    <property type="component" value="Chromosome"/>
</dbReference>
<accession>A0A975G3J9</accession>
<name>A0A975G3J9_9CAUL</name>
<keyword evidence="2" id="KW-1185">Reference proteome</keyword>
<sequence>MSLLLMEHALGRSVGAASQYINNAEDKVRAQGAVLGGTFLGNVPTFGARLGLKF</sequence>
<evidence type="ECO:0000313" key="1">
    <source>
        <dbReference type="EMBL" id="QUD90235.1"/>
    </source>
</evidence>
<proteinExistence type="predicted"/>
<dbReference type="RefSeq" id="WP_211940286.1">
    <property type="nucleotide sequence ID" value="NZ_CP073078.1"/>
</dbReference>
<evidence type="ECO:0000313" key="2">
    <source>
        <dbReference type="Proteomes" id="UP000676409"/>
    </source>
</evidence>
<dbReference type="KEGG" id="caul:KCG34_10410"/>
<dbReference type="EMBL" id="CP073078">
    <property type="protein sequence ID" value="QUD90235.1"/>
    <property type="molecule type" value="Genomic_DNA"/>
</dbReference>